<dbReference type="Proteomes" id="UP001485459">
    <property type="component" value="Chromosome"/>
</dbReference>
<evidence type="ECO:0000313" key="4">
    <source>
        <dbReference type="Proteomes" id="UP001485459"/>
    </source>
</evidence>
<proteinExistence type="predicted"/>
<evidence type="ECO:0000259" key="2">
    <source>
        <dbReference type="Pfam" id="PF02371"/>
    </source>
</evidence>
<dbReference type="EMBL" id="CP149822">
    <property type="protein sequence ID" value="WZN42647.1"/>
    <property type="molecule type" value="Genomic_DNA"/>
</dbReference>
<dbReference type="PANTHER" id="PTHR33055">
    <property type="entry name" value="TRANSPOSASE FOR INSERTION SEQUENCE ELEMENT IS1111A"/>
    <property type="match status" value="1"/>
</dbReference>
<evidence type="ECO:0000313" key="3">
    <source>
        <dbReference type="EMBL" id="WZN42647.1"/>
    </source>
</evidence>
<dbReference type="Pfam" id="PF02371">
    <property type="entry name" value="Transposase_20"/>
    <property type="match status" value="1"/>
</dbReference>
<protein>
    <submittedName>
        <fullName evidence="3">IS110 family transposase</fullName>
    </submittedName>
</protein>
<dbReference type="RefSeq" id="WP_341837481.1">
    <property type="nucleotide sequence ID" value="NZ_CP149822.1"/>
</dbReference>
<evidence type="ECO:0000259" key="1">
    <source>
        <dbReference type="Pfam" id="PF01548"/>
    </source>
</evidence>
<sequence>METLVRQSIGIDISKDSFTACLCQLFAKGKYSFSEVRTFENGMKGFNQLIKWVRKSCSSSIPVSWAMEATGTYYEPLAYHLHRLQFRVSVLLPNKVKHYGKSLNVKSKTDAQDAVIIAQMAAERQLEQWQPAAPIFKQLRSLTRLYTDLKAERTAFINRLKSAQAGHEPSAFLMTSLKGIIRKLETEIDKCSAAITKLVKQEQRLQEKVDKLLTIKGIGVITIAIILAETQGFELIANARQLASYAGYDVVRRESGTSVKGKTRISKKGNGRIRAALHFPALVASRYNAALSAVYQRINQGNKASKMIGATALQRKILLLTYAMWKNGTTYKEKQADLNSLPAQDEQKICSPLLP</sequence>
<dbReference type="InterPro" id="IPR003346">
    <property type="entry name" value="Transposase_20"/>
</dbReference>
<gene>
    <name evidence="3" type="ORF">WJU16_06315</name>
</gene>
<dbReference type="NCBIfam" id="NF033542">
    <property type="entry name" value="transpos_IS110"/>
    <property type="match status" value="1"/>
</dbReference>
<accession>A0ABZ2YSW9</accession>
<dbReference type="InterPro" id="IPR002525">
    <property type="entry name" value="Transp_IS110-like_N"/>
</dbReference>
<dbReference type="Pfam" id="PF01548">
    <property type="entry name" value="DEDD_Tnp_IS110"/>
    <property type="match status" value="1"/>
</dbReference>
<keyword evidence="4" id="KW-1185">Reference proteome</keyword>
<dbReference type="PANTHER" id="PTHR33055:SF3">
    <property type="entry name" value="PUTATIVE TRANSPOSASE FOR IS117-RELATED"/>
    <property type="match status" value="1"/>
</dbReference>
<organism evidence="3 4">
    <name type="scientific">Chitinophaga pollutisoli</name>
    <dbReference type="NCBI Taxonomy" id="3133966"/>
    <lineage>
        <taxon>Bacteria</taxon>
        <taxon>Pseudomonadati</taxon>
        <taxon>Bacteroidota</taxon>
        <taxon>Chitinophagia</taxon>
        <taxon>Chitinophagales</taxon>
        <taxon>Chitinophagaceae</taxon>
        <taxon>Chitinophaga</taxon>
    </lineage>
</organism>
<name>A0ABZ2YSW9_9BACT</name>
<feature type="domain" description="Transposase IS110-like N-terminal" evidence="1">
    <location>
        <begin position="9"/>
        <end position="163"/>
    </location>
</feature>
<reference evidence="4" key="1">
    <citation type="submission" date="2024-03" db="EMBL/GenBank/DDBJ databases">
        <title>Chitinophaga horti sp. nov., isolated from garden soil.</title>
        <authorList>
            <person name="Lee D.S."/>
            <person name="Han D.M."/>
            <person name="Baek J.H."/>
            <person name="Choi D.G."/>
            <person name="Jeon J.H."/>
            <person name="Jeon C.O."/>
        </authorList>
    </citation>
    <scope>NUCLEOTIDE SEQUENCE [LARGE SCALE GENOMIC DNA]</scope>
    <source>
        <strain evidence="4">GPA1</strain>
    </source>
</reference>
<dbReference type="InterPro" id="IPR047650">
    <property type="entry name" value="Transpos_IS110"/>
</dbReference>
<feature type="domain" description="Transposase IS116/IS110/IS902 C-terminal" evidence="2">
    <location>
        <begin position="211"/>
        <end position="296"/>
    </location>
</feature>